<dbReference type="AlphaFoldDB" id="A0A084WPS4"/>
<evidence type="ECO:0000313" key="2">
    <source>
        <dbReference type="EMBL" id="KFB52218.1"/>
    </source>
</evidence>
<accession>A0A084WPS4</accession>
<dbReference type="EMBL" id="ATLV01025123">
    <property type="status" value="NOT_ANNOTATED_CDS"/>
    <property type="molecule type" value="Genomic_DNA"/>
</dbReference>
<gene>
    <name evidence="2" type="ORF">ZHAS_00020328</name>
</gene>
<feature type="region of interest" description="Disordered" evidence="1">
    <location>
        <begin position="1"/>
        <end position="55"/>
    </location>
</feature>
<reference evidence="2 4" key="1">
    <citation type="journal article" date="2014" name="BMC Genomics">
        <title>Genome sequence of Anopheles sinensis provides insight into genetics basis of mosquito competence for malaria parasites.</title>
        <authorList>
            <person name="Zhou D."/>
            <person name="Zhang D."/>
            <person name="Ding G."/>
            <person name="Shi L."/>
            <person name="Hou Q."/>
            <person name="Ye Y."/>
            <person name="Xu Y."/>
            <person name="Zhou H."/>
            <person name="Xiong C."/>
            <person name="Li S."/>
            <person name="Yu J."/>
            <person name="Hong S."/>
            <person name="Yu X."/>
            <person name="Zou P."/>
            <person name="Chen C."/>
            <person name="Chang X."/>
            <person name="Wang W."/>
            <person name="Lv Y."/>
            <person name="Sun Y."/>
            <person name="Ma L."/>
            <person name="Shen B."/>
            <person name="Zhu C."/>
        </authorList>
    </citation>
    <scope>NUCLEOTIDE SEQUENCE [LARGE SCALE GENOMIC DNA]</scope>
</reference>
<dbReference type="VEuPathDB" id="VectorBase:ASIC020328"/>
<proteinExistence type="predicted"/>
<dbReference type="Proteomes" id="UP000030765">
    <property type="component" value="Unassembled WGS sequence"/>
</dbReference>
<evidence type="ECO:0000256" key="1">
    <source>
        <dbReference type="SAM" id="MobiDB-lite"/>
    </source>
</evidence>
<dbReference type="EnsemblMetazoa" id="ASIC020328-RA">
    <property type="protein sequence ID" value="ASIC020328-PA"/>
    <property type="gene ID" value="ASIC020328"/>
</dbReference>
<reference evidence="3" key="2">
    <citation type="submission" date="2020-05" db="UniProtKB">
        <authorList>
            <consortium name="EnsemblMetazoa"/>
        </authorList>
    </citation>
    <scope>IDENTIFICATION</scope>
</reference>
<name>A0A084WPS4_ANOSI</name>
<keyword evidence="4" id="KW-1185">Reference proteome</keyword>
<organism evidence="2">
    <name type="scientific">Anopheles sinensis</name>
    <name type="common">Mosquito</name>
    <dbReference type="NCBI Taxonomy" id="74873"/>
    <lineage>
        <taxon>Eukaryota</taxon>
        <taxon>Metazoa</taxon>
        <taxon>Ecdysozoa</taxon>
        <taxon>Arthropoda</taxon>
        <taxon>Hexapoda</taxon>
        <taxon>Insecta</taxon>
        <taxon>Pterygota</taxon>
        <taxon>Neoptera</taxon>
        <taxon>Endopterygota</taxon>
        <taxon>Diptera</taxon>
        <taxon>Nematocera</taxon>
        <taxon>Culicoidea</taxon>
        <taxon>Culicidae</taxon>
        <taxon>Anophelinae</taxon>
        <taxon>Anopheles</taxon>
    </lineage>
</organism>
<protein>
    <submittedName>
        <fullName evidence="2 3">Dsec\GM13028-PA-like protein</fullName>
    </submittedName>
</protein>
<sequence>MLENGLAGKADEACSPEDGATSEKDAGKSKVWTASGRPVEGQGKENAANGGQMPKTSAHFFANFVRKNNVRWLASVRCVECRGFTP</sequence>
<evidence type="ECO:0000313" key="3">
    <source>
        <dbReference type="EnsemblMetazoa" id="ASIC020328-PA"/>
    </source>
</evidence>
<evidence type="ECO:0000313" key="4">
    <source>
        <dbReference type="Proteomes" id="UP000030765"/>
    </source>
</evidence>
<dbReference type="EMBL" id="KE525369">
    <property type="protein sequence ID" value="KFB52218.1"/>
    <property type="molecule type" value="Genomic_DNA"/>
</dbReference>